<dbReference type="GeneID" id="98050222"/>
<keyword evidence="2" id="KW-0812">Transmembrane</keyword>
<feature type="region of interest" description="Disordered" evidence="1">
    <location>
        <begin position="133"/>
        <end position="204"/>
    </location>
</feature>
<dbReference type="RefSeq" id="WP_218899189.1">
    <property type="nucleotide sequence ID" value="NZ_BAAAJZ010000011.1"/>
</dbReference>
<dbReference type="EMBL" id="JACCCZ010000001">
    <property type="protein sequence ID" value="NYG00105.1"/>
    <property type="molecule type" value="Genomic_DNA"/>
</dbReference>
<feature type="transmembrane region" description="Helical" evidence="2">
    <location>
        <begin position="311"/>
        <end position="341"/>
    </location>
</feature>
<evidence type="ECO:0000256" key="1">
    <source>
        <dbReference type="SAM" id="MobiDB-lite"/>
    </source>
</evidence>
<dbReference type="Proteomes" id="UP000549695">
    <property type="component" value="Unassembled WGS sequence"/>
</dbReference>
<proteinExistence type="predicted"/>
<feature type="compositionally biased region" description="Basic and acidic residues" evidence="1">
    <location>
        <begin position="164"/>
        <end position="195"/>
    </location>
</feature>
<feature type="compositionally biased region" description="Basic and acidic residues" evidence="1">
    <location>
        <begin position="392"/>
        <end position="416"/>
    </location>
</feature>
<feature type="region of interest" description="Disordered" evidence="1">
    <location>
        <begin position="391"/>
        <end position="416"/>
    </location>
</feature>
<keyword evidence="4" id="KW-1185">Reference proteome</keyword>
<name>A0A852W112_PSEA5</name>
<feature type="compositionally biased region" description="Low complexity" evidence="1">
    <location>
        <begin position="142"/>
        <end position="152"/>
    </location>
</feature>
<keyword evidence="2" id="KW-1133">Transmembrane helix</keyword>
<evidence type="ECO:0000256" key="2">
    <source>
        <dbReference type="SAM" id="Phobius"/>
    </source>
</evidence>
<protein>
    <submittedName>
        <fullName evidence="3">Uncharacterized protein</fullName>
    </submittedName>
</protein>
<evidence type="ECO:0000313" key="4">
    <source>
        <dbReference type="Proteomes" id="UP000549695"/>
    </source>
</evidence>
<comment type="caution">
    <text evidence="3">The sequence shown here is derived from an EMBL/GenBank/DDBJ whole genome shotgun (WGS) entry which is preliminary data.</text>
</comment>
<feature type="transmembrane region" description="Helical" evidence="2">
    <location>
        <begin position="270"/>
        <end position="290"/>
    </location>
</feature>
<organism evidence="3 4">
    <name type="scientific">Pseudonocardia alni</name>
    <name type="common">Amycolata alni</name>
    <dbReference type="NCBI Taxonomy" id="33907"/>
    <lineage>
        <taxon>Bacteria</taxon>
        <taxon>Bacillati</taxon>
        <taxon>Actinomycetota</taxon>
        <taxon>Actinomycetes</taxon>
        <taxon>Pseudonocardiales</taxon>
        <taxon>Pseudonocardiaceae</taxon>
        <taxon>Pseudonocardia</taxon>
    </lineage>
</organism>
<keyword evidence="2" id="KW-0472">Membrane</keyword>
<reference evidence="3 4" key="1">
    <citation type="submission" date="2020-07" db="EMBL/GenBank/DDBJ databases">
        <title>Sequencing the genomes of 1000 actinobacteria strains.</title>
        <authorList>
            <person name="Klenk H.-P."/>
        </authorList>
    </citation>
    <scope>NUCLEOTIDE SEQUENCE [LARGE SCALE GENOMIC DNA]</scope>
    <source>
        <strain evidence="3 4">DSM 44749</strain>
    </source>
</reference>
<accession>A0A852W112</accession>
<evidence type="ECO:0000313" key="3">
    <source>
        <dbReference type="EMBL" id="NYG00105.1"/>
    </source>
</evidence>
<feature type="transmembrane region" description="Helical" evidence="2">
    <location>
        <begin position="361"/>
        <end position="381"/>
    </location>
</feature>
<dbReference type="AlphaFoldDB" id="A0A852W112"/>
<feature type="transmembrane region" description="Helical" evidence="2">
    <location>
        <begin position="237"/>
        <end position="258"/>
    </location>
</feature>
<sequence>MTDAPRTTVLDLVADPGLPTELAHRLVRDLPAALGEHDDARWEVRLADEPIVLDERGALPALDIGDRVRERDGADAVVLLTDLPRRSGADPVVADGGTGHRVGLVSLPALGAINQYRRCRDTVVRLVTGHLVPPDRAGAEEGGAPDAGHAGPLTRIDSGPRAGTDGDHRDQDREQERDRDRDDRADGDAARRGPADDSDAGSGGVEDDIDVRLALTGLRGRVRLLAGMVRANRPWRLVPSLSPAIAAAAAGAAFGIFYSNIWQLATALGSARQVTVMLIALVGMTAWLILDNRLWESRRHRSLREEMLLSNLSTVITVACGVLTMFALLFVLALVAAVLVIPPDYLSSTLMRESGPDDWIMIAWLSTSMGTVAGALGSGFADDGAVRQAAYSRREQERRARLDRADDGDRGRDTPA</sequence>
<gene>
    <name evidence="3" type="ORF">HDA37_000390</name>
</gene>